<dbReference type="EMBL" id="MUKV01000028">
    <property type="protein sequence ID" value="OQS35257.1"/>
    <property type="molecule type" value="Genomic_DNA"/>
</dbReference>
<evidence type="ECO:0000313" key="2">
    <source>
        <dbReference type="Proteomes" id="UP000192721"/>
    </source>
</evidence>
<organism evidence="1 2">
    <name type="scientific">Chromobacterium haemolyticum</name>
    <dbReference type="NCBI Taxonomy" id="394935"/>
    <lineage>
        <taxon>Bacteria</taxon>
        <taxon>Pseudomonadati</taxon>
        <taxon>Pseudomonadota</taxon>
        <taxon>Betaproteobacteria</taxon>
        <taxon>Neisseriales</taxon>
        <taxon>Chromobacteriaceae</taxon>
        <taxon>Chromobacterium</taxon>
    </lineage>
</organism>
<dbReference type="RefSeq" id="WP_081556386.1">
    <property type="nucleotide sequence ID" value="NZ_MUKV01000028.1"/>
</dbReference>
<dbReference type="InterPro" id="IPR007459">
    <property type="entry name" value="DNA_pol3_chi"/>
</dbReference>
<dbReference type="SUPFAM" id="SSF102400">
    <property type="entry name" value="DNA polymerase III chi subunit"/>
    <property type="match status" value="1"/>
</dbReference>
<dbReference type="GO" id="GO:0003677">
    <property type="term" value="F:DNA binding"/>
    <property type="evidence" value="ECO:0007669"/>
    <property type="project" value="InterPro"/>
</dbReference>
<dbReference type="Pfam" id="PF04364">
    <property type="entry name" value="DNA_pol3_chi"/>
    <property type="match status" value="1"/>
</dbReference>
<sequence length="140" mass="16257">MSRIDFYTKVADPQGFACLLAATVMRKGERLLVWFDSEQQLDTFSRQLWSFGDTRFVPHCRLSADEAADTPIWLTARLPDALEHPVLLNLGSNLPERMERFDRILEIVGRDEASLETARLRFKAYRERGYAIEHHDMSNK</sequence>
<name>A0A1W0CK90_9NEIS</name>
<dbReference type="Proteomes" id="UP000192721">
    <property type="component" value="Unassembled WGS sequence"/>
</dbReference>
<dbReference type="InterPro" id="IPR036768">
    <property type="entry name" value="PolIII_chi_sf"/>
</dbReference>
<reference evidence="1 2" key="1">
    <citation type="submission" date="2017-02" db="EMBL/GenBank/DDBJ databases">
        <title>Chromobacterium haemolyticum H5244.</title>
        <authorList>
            <person name="Gulvik C.A."/>
        </authorList>
    </citation>
    <scope>NUCLEOTIDE SEQUENCE [LARGE SCALE GENOMIC DNA]</scope>
    <source>
        <strain evidence="1 2">H5244</strain>
    </source>
</reference>
<dbReference type="AlphaFoldDB" id="A0A1W0CK90"/>
<protein>
    <submittedName>
        <fullName evidence="1">DNA polymerase III subunit chi</fullName>
    </submittedName>
</protein>
<gene>
    <name evidence="1" type="ORF">B0T45_17755</name>
</gene>
<dbReference type="PANTHER" id="PTHR38767:SF1">
    <property type="entry name" value="DNA POLYMERASE III SUBUNIT CHI"/>
    <property type="match status" value="1"/>
</dbReference>
<accession>A0A1W0CK90</accession>
<dbReference type="GO" id="GO:0032298">
    <property type="term" value="P:positive regulation of DNA-templated DNA replication initiation"/>
    <property type="evidence" value="ECO:0007669"/>
    <property type="project" value="TreeGrafter"/>
</dbReference>
<dbReference type="GO" id="GO:0006260">
    <property type="term" value="P:DNA replication"/>
    <property type="evidence" value="ECO:0007669"/>
    <property type="project" value="InterPro"/>
</dbReference>
<comment type="caution">
    <text evidence="1">The sequence shown here is derived from an EMBL/GenBank/DDBJ whole genome shotgun (WGS) entry which is preliminary data.</text>
</comment>
<dbReference type="PANTHER" id="PTHR38767">
    <property type="entry name" value="DNA POLYMERASE III SUBUNIT CHI"/>
    <property type="match status" value="1"/>
</dbReference>
<dbReference type="Gene3D" id="3.40.50.10110">
    <property type="entry name" value="DNA polymerase III subunit chi"/>
    <property type="match status" value="1"/>
</dbReference>
<proteinExistence type="predicted"/>
<evidence type="ECO:0000313" key="1">
    <source>
        <dbReference type="EMBL" id="OQS35257.1"/>
    </source>
</evidence>
<dbReference type="GO" id="GO:0003887">
    <property type="term" value="F:DNA-directed DNA polymerase activity"/>
    <property type="evidence" value="ECO:0007669"/>
    <property type="project" value="InterPro"/>
</dbReference>